<dbReference type="PANTHER" id="PTHR34456">
    <property type="entry name" value="MITOVIRUS RNA-DEPENDENT RNA POLYMERASE"/>
    <property type="match status" value="1"/>
</dbReference>
<proteinExistence type="predicted"/>
<keyword evidence="1 6" id="KW-0696">RNA-directed RNA polymerase</keyword>
<evidence type="ECO:0000256" key="1">
    <source>
        <dbReference type="ARBA" id="ARBA00022484"/>
    </source>
</evidence>
<keyword evidence="5" id="KW-0472">Membrane</keyword>
<evidence type="ECO:0000313" key="6">
    <source>
        <dbReference type="EMBL" id="WWD77357.1"/>
    </source>
</evidence>
<dbReference type="EMBL" id="MW574444">
    <property type="protein sequence ID" value="WWD77357.1"/>
    <property type="molecule type" value="Genomic_RNA"/>
</dbReference>
<dbReference type="InterPro" id="IPR043502">
    <property type="entry name" value="DNA/RNA_pol_sf"/>
</dbReference>
<keyword evidence="3" id="KW-0548">Nucleotidyltransferase</keyword>
<feature type="transmembrane region" description="Helical" evidence="5">
    <location>
        <begin position="37"/>
        <end position="58"/>
    </location>
</feature>
<dbReference type="InterPro" id="IPR008686">
    <property type="entry name" value="RNA_pol_mitovir"/>
</dbReference>
<reference evidence="6" key="1">
    <citation type="submission" date="2021-02" db="EMBL/GenBank/DDBJ databases">
        <authorList>
            <person name="Urzo M.L.R."/>
            <person name="Kondo H."/>
            <person name="Guinto T.D."/>
            <person name="Cope A.E."/>
            <person name="Budot B.O."/>
            <person name="Suzuki N."/>
        </authorList>
    </citation>
    <scope>NUCLEOTIDE SEQUENCE</scope>
    <source>
        <strain evidence="6">Ph</strain>
    </source>
</reference>
<evidence type="ECO:0000256" key="2">
    <source>
        <dbReference type="ARBA" id="ARBA00022679"/>
    </source>
</evidence>
<feature type="transmembrane region" description="Helical" evidence="5">
    <location>
        <begin position="7"/>
        <end position="31"/>
    </location>
</feature>
<dbReference type="SUPFAM" id="SSF56672">
    <property type="entry name" value="DNA/RNA polymerases"/>
    <property type="match status" value="1"/>
</dbReference>
<evidence type="ECO:0000256" key="4">
    <source>
        <dbReference type="SAM" id="MobiDB-lite"/>
    </source>
</evidence>
<evidence type="ECO:0000256" key="3">
    <source>
        <dbReference type="ARBA" id="ARBA00022695"/>
    </source>
</evidence>
<feature type="region of interest" description="Disordered" evidence="4">
    <location>
        <begin position="97"/>
        <end position="130"/>
    </location>
</feature>
<evidence type="ECO:0000256" key="5">
    <source>
        <dbReference type="SAM" id="Phobius"/>
    </source>
</evidence>
<dbReference type="PANTHER" id="PTHR34456:SF13">
    <property type="entry name" value="REVERSE TRANSCRIPTASE DOMAIN-CONTAINING PROTEIN"/>
    <property type="match status" value="1"/>
</dbReference>
<keyword evidence="5" id="KW-1133">Transmembrane helix</keyword>
<name>A0AAU6NDL5_9VIRU</name>
<keyword evidence="5" id="KW-0812">Transmembrane</keyword>
<organism evidence="6">
    <name type="scientific">Rhizoctonia solani mitovirus 39-Ph</name>
    <dbReference type="NCBI Taxonomy" id="3162542"/>
    <lineage>
        <taxon>Viruses</taxon>
        <taxon>Riboviria</taxon>
        <taxon>Orthornavirae</taxon>
        <taxon>Lenarviricota</taxon>
        <taxon>Howeltoviricetes</taxon>
        <taxon>Cryppavirales</taxon>
        <taxon>Mitoviridae</taxon>
        <taxon>Mitovirus</taxon>
    </lineage>
</organism>
<sequence length="992" mass="111193">MEDEPCFINFIFVPMIFTLIAITAFLCLLHYTGTEYWVVYLVNQPIEYHLAVIAILVLGKIAKAFYNFYPTIVRFYNSLVRASVKLEQVSSELGKMSKESPFKTGGKRNLSTLRGHSTSGSSEKQNAPLSARESWIGRTVTPTTGFNILEAIRTKYVVATKMVPLTDKIGRLLQNPFTMNNILSMGKTTGLAWRIRLSKDFLTFVLKYNKSHGVGPTVKWLKAQHVVLQKALGQDILKSTISLGTPLSYSRLAGGGLPRIIPLIERRRILSGDPHSIRFWSGLFNLYRILKAPGVLKLETITGLFTGNMEYLEQLMKSIDKERNGSFFGRIPGFRLGIEVRDLSPKEWVLSRSASPSNKISAVGLLTDILMLNKNSPELWQEILYYLHAAKPKLNRFVRELQLGYELATRLEKLPVETTSVSGKALYQPDHIMVKTSIRAHGLTGNGHSQFALKEEPAGKIRLFALLDSVTQSTLAPLHEALFDLLRMIPNDGTFDQDESIRRSQTKAIKAGKAFSFDLTAATDRIPAALTASLIGMIFQNRDLGESWLGLMTKRDFYFNDKVAEKLKVSPGPYRYAVGQPMGGLSSWAGLAITHHWIVQLAASRAFPLAVTWNTDYEILGDDIVIFNKEIADHYLEIMKEIGCEINLTKSIISPNRPVFEFAKRTCWGENIVSGISIAQIRAGWRVAGRVANALSFVKSNLISKPSLLAIAISRYAFLNGKSALSFVKSNTKGQKLFALGTLSLFGTLYQSGKMSLKTLMMSLVNPHYEDADYSGEAVGLPLKASLELAFNILTNQPVPEEPFSKMERRQEVYDEYAPELATKMLQAALAKARTLYENQDVLIRRFANAMHFHYFYKEDAMKAVPLADLPPEVRLLYIQIENFANHVLGMEYTTNDPETIYDDLYALALKQAKAQDRLVSFEEASRWLDKVESLEFKLTLSEAQKPGKTILESAPILKTLRDMDPNRTVRVTYHLAPQFKELLSTAGSSIA</sequence>
<dbReference type="Pfam" id="PF05919">
    <property type="entry name" value="Mitovir_RNA_pol"/>
    <property type="match status" value="1"/>
</dbReference>
<protein>
    <submittedName>
        <fullName evidence="6">RNA-dependent RNA polymerase</fullName>
    </submittedName>
</protein>
<keyword evidence="2" id="KW-0808">Transferase</keyword>
<accession>A0AAU6NDL5</accession>
<feature type="compositionally biased region" description="Polar residues" evidence="4">
    <location>
        <begin position="109"/>
        <end position="128"/>
    </location>
</feature>
<dbReference type="GO" id="GO:0003968">
    <property type="term" value="F:RNA-directed RNA polymerase activity"/>
    <property type="evidence" value="ECO:0007669"/>
    <property type="project" value="UniProtKB-KW"/>
</dbReference>